<dbReference type="PROSITE" id="PS51257">
    <property type="entry name" value="PROKAR_LIPOPROTEIN"/>
    <property type="match status" value="1"/>
</dbReference>
<evidence type="ECO:0000313" key="7">
    <source>
        <dbReference type="Proteomes" id="UP000702544"/>
    </source>
</evidence>
<reference evidence="6 7" key="1">
    <citation type="submission" date="2020-01" db="EMBL/GenBank/DDBJ databases">
        <title>Genomes assembled from Gulf of Kutch pelagic sediment metagenomes.</title>
        <authorList>
            <person name="Chandrashekar M."/>
            <person name="Mahajan M.S."/>
            <person name="Dave K.J."/>
            <person name="Vatsa P."/>
            <person name="Nathani N.M."/>
        </authorList>
    </citation>
    <scope>NUCLEOTIDE SEQUENCE [LARGE SCALE GENOMIC DNA]</scope>
    <source>
        <strain evidence="6">KS3-K002</strain>
    </source>
</reference>
<evidence type="ECO:0000256" key="1">
    <source>
        <dbReference type="ARBA" id="ARBA00022723"/>
    </source>
</evidence>
<organism evidence="6 7">
    <name type="scientific">Candidatus Kutchimonas denitrificans</name>
    <dbReference type="NCBI Taxonomy" id="3056748"/>
    <lineage>
        <taxon>Bacteria</taxon>
        <taxon>Pseudomonadati</taxon>
        <taxon>Gemmatimonadota</taxon>
        <taxon>Gemmatimonadia</taxon>
        <taxon>Candidatus Palauibacterales</taxon>
        <taxon>Candidatus Palauibacteraceae</taxon>
        <taxon>Candidatus Kutchimonas</taxon>
    </lineage>
</organism>
<gene>
    <name evidence="6" type="ORF">GWO12_06595</name>
</gene>
<protein>
    <recommendedName>
        <fullName evidence="5">Cytochrome c domain-containing protein</fullName>
    </recommendedName>
</protein>
<keyword evidence="3" id="KW-0349">Heme</keyword>
<dbReference type="Pfam" id="PF13435">
    <property type="entry name" value="Cytochrome_C554"/>
    <property type="match status" value="1"/>
</dbReference>
<dbReference type="Pfam" id="PF09699">
    <property type="entry name" value="Paired_CXXCH_1"/>
    <property type="match status" value="1"/>
</dbReference>
<evidence type="ECO:0000256" key="2">
    <source>
        <dbReference type="ARBA" id="ARBA00023004"/>
    </source>
</evidence>
<dbReference type="GO" id="GO:0046872">
    <property type="term" value="F:metal ion binding"/>
    <property type="evidence" value="ECO:0007669"/>
    <property type="project" value="UniProtKB-KW"/>
</dbReference>
<dbReference type="AlphaFoldDB" id="A0AAE4Z959"/>
<dbReference type="Proteomes" id="UP000702544">
    <property type="component" value="Unassembled WGS sequence"/>
</dbReference>
<evidence type="ECO:0000313" key="6">
    <source>
        <dbReference type="EMBL" id="NIR74767.1"/>
    </source>
</evidence>
<keyword evidence="4" id="KW-0732">Signal</keyword>
<comment type="caution">
    <text evidence="6">The sequence shown here is derived from an EMBL/GenBank/DDBJ whole genome shotgun (WGS) entry which is preliminary data.</text>
</comment>
<evidence type="ECO:0000256" key="3">
    <source>
        <dbReference type="PROSITE-ProRule" id="PRU00433"/>
    </source>
</evidence>
<keyword evidence="2 3" id="KW-0408">Iron</keyword>
<feature type="signal peptide" evidence="4">
    <location>
        <begin position="1"/>
        <end position="23"/>
    </location>
</feature>
<dbReference type="GO" id="GO:0020037">
    <property type="term" value="F:heme binding"/>
    <property type="evidence" value="ECO:0007669"/>
    <property type="project" value="InterPro"/>
</dbReference>
<dbReference type="InterPro" id="IPR009056">
    <property type="entry name" value="Cyt_c-like_dom"/>
</dbReference>
<name>A0AAE4Z959_9BACT</name>
<evidence type="ECO:0000259" key="5">
    <source>
        <dbReference type="PROSITE" id="PS51007"/>
    </source>
</evidence>
<dbReference type="SUPFAM" id="SSF48695">
    <property type="entry name" value="Multiheme cytochromes"/>
    <property type="match status" value="1"/>
</dbReference>
<sequence length="514" mass="55173">MNHRATLLLPLVAVLAVSLGACTDDEVFVERPAFDQPTDTINRFLGYVGDPADKLPSCGNCHATFLGEWRGHLHSVAWAGLQSSDHAAEFCEGCHTVSELGNPAEGDAGWVATGDERYLDVQCESCHGSGFEHVNNPSVATAPLCSVLADTEATTGCGECHAGTHHPFVEQWSVSAHGNTSSFARGREGCADCHEGRRALEIKFSDRGNYLEKDGAETQSIFCVVCHDSHGSEFEHELRAPVDVASVDHLCIRCHARRGTPPSTHGAHGAQGLLLLQTDIGWLPADFDGPEPPAHGNPAINEELCITCHVVPFEVTDPATGDFVFQSVGHTFEAIPCLDAEGIPTAPGTDCALAERDFRACAGCHNSESEARTLFVANRDSISVLLDQLWVDSDDDNVVDPTDAGLIPMVVARAFSNAADTLDFDNRDDVITVAEGVFWNAQIAHTSERDYFAGAIFYEGLAGEDESEPPDGIPDGIEYDTHKTSGGGVHNPDFVKQLLEASIQALIDRYNLTP</sequence>
<dbReference type="InterPro" id="IPR023155">
    <property type="entry name" value="Cyt_c-552/4"/>
</dbReference>
<dbReference type="GO" id="GO:0009055">
    <property type="term" value="F:electron transfer activity"/>
    <property type="evidence" value="ECO:0007669"/>
    <property type="project" value="InterPro"/>
</dbReference>
<dbReference type="EMBL" id="JAACAK010000047">
    <property type="protein sequence ID" value="NIR74767.1"/>
    <property type="molecule type" value="Genomic_DNA"/>
</dbReference>
<keyword evidence="1 3" id="KW-0479">Metal-binding</keyword>
<evidence type="ECO:0000256" key="4">
    <source>
        <dbReference type="SAM" id="SignalP"/>
    </source>
</evidence>
<feature type="chain" id="PRO_5042040264" description="Cytochrome c domain-containing protein" evidence="4">
    <location>
        <begin position="24"/>
        <end position="514"/>
    </location>
</feature>
<accession>A0AAE4Z959</accession>
<dbReference type="InterPro" id="IPR010177">
    <property type="entry name" value="Paired_CXXCH_1"/>
</dbReference>
<feature type="domain" description="Cytochrome c" evidence="5">
    <location>
        <begin position="316"/>
        <end position="514"/>
    </location>
</feature>
<dbReference type="PROSITE" id="PS51007">
    <property type="entry name" value="CYTC"/>
    <property type="match status" value="1"/>
</dbReference>
<dbReference type="InterPro" id="IPR036280">
    <property type="entry name" value="Multihaem_cyt_sf"/>
</dbReference>
<proteinExistence type="predicted"/>
<dbReference type="Gene3D" id="1.10.1130.10">
    <property type="entry name" value="Flavocytochrome C3, Chain A"/>
    <property type="match status" value="1"/>
</dbReference>